<dbReference type="EMBL" id="AM473936">
    <property type="protein sequence ID" value="CAN81563.1"/>
    <property type="molecule type" value="Genomic_DNA"/>
</dbReference>
<name>A5BWS4_VITVI</name>
<feature type="region of interest" description="Disordered" evidence="1">
    <location>
        <begin position="192"/>
        <end position="229"/>
    </location>
</feature>
<dbReference type="InterPro" id="IPR005162">
    <property type="entry name" value="Retrotrans_gag_dom"/>
</dbReference>
<dbReference type="AlphaFoldDB" id="A5BWS4"/>
<evidence type="ECO:0000259" key="2">
    <source>
        <dbReference type="Pfam" id="PF03732"/>
    </source>
</evidence>
<dbReference type="Pfam" id="PF03732">
    <property type="entry name" value="Retrotrans_gag"/>
    <property type="match status" value="1"/>
</dbReference>
<dbReference type="PANTHER" id="PTHR33223">
    <property type="entry name" value="CCHC-TYPE DOMAIN-CONTAINING PROTEIN"/>
    <property type="match status" value="1"/>
</dbReference>
<evidence type="ECO:0000313" key="3">
    <source>
        <dbReference type="EMBL" id="CAN81563.1"/>
    </source>
</evidence>
<feature type="compositionally biased region" description="Basic and acidic residues" evidence="1">
    <location>
        <begin position="198"/>
        <end position="224"/>
    </location>
</feature>
<dbReference type="PANTHER" id="PTHR33223:SF10">
    <property type="entry name" value="AMINOTRANSFERASE-LIKE PLANT MOBILE DOMAIN-CONTAINING PROTEIN"/>
    <property type="match status" value="1"/>
</dbReference>
<accession>A5BWS4</accession>
<protein>
    <recommendedName>
        <fullName evidence="2">Retrotransposon gag domain-containing protein</fullName>
    </recommendedName>
</protein>
<sequence>MLSTPFCSHIIHYKLPRGFLVPKFSTYDGSSDPFDHIMHYRQLMTLDIGNDELLCKVFPASLQGQALLWFHRLPPNSIDNFRDLSEAFVGQYLCSARHKQNISTLQNIKMRDNESLREFVKRFGQAVLQVEACSMDAVLQIFKRSICPGTPFFESLAKKPPTTMDDLFRRANKYSMLEDDVRAATQQVLVAGQASRGGVERNAKLSDRPRPSNRRQEGPSRPERPPLTPLSISYEKLLPMIQGLFDFKWPRPIGMDPSTRDHSKRCVFHKEHGHTTETCRCLQYLVERLIKAGHLKQYLRTDVEGRGAPQHHNSGAPKAPAAPKAVINYINGDPSDEEYDSRRKRQKLLPATSIRECINSIRPGLTGGGPRPIDGTIIFPPVDPTRTLQPHCNVLILSLEIGDFDVRRILVDPGSSADLVQASVVGRTGHSLIGLENPGRILSGFNGSSTTSLGDIILTVQAGPVTLNVQFSVVQDLSPFNDGQVNLYGSQLAVRQCYQIARETGISQEDASLPESSNPHDQ</sequence>
<gene>
    <name evidence="3" type="ORF">VITISV_019697</name>
</gene>
<feature type="domain" description="Retrotransposon gag" evidence="2">
    <location>
        <begin position="56"/>
        <end position="136"/>
    </location>
</feature>
<evidence type="ECO:0000256" key="1">
    <source>
        <dbReference type="SAM" id="MobiDB-lite"/>
    </source>
</evidence>
<dbReference type="CDD" id="cd00303">
    <property type="entry name" value="retropepsin_like"/>
    <property type="match status" value="1"/>
</dbReference>
<feature type="region of interest" description="Disordered" evidence="1">
    <location>
        <begin position="305"/>
        <end position="324"/>
    </location>
</feature>
<organism evidence="3">
    <name type="scientific">Vitis vinifera</name>
    <name type="common">Grape</name>
    <dbReference type="NCBI Taxonomy" id="29760"/>
    <lineage>
        <taxon>Eukaryota</taxon>
        <taxon>Viridiplantae</taxon>
        <taxon>Streptophyta</taxon>
        <taxon>Embryophyta</taxon>
        <taxon>Tracheophyta</taxon>
        <taxon>Spermatophyta</taxon>
        <taxon>Magnoliopsida</taxon>
        <taxon>eudicotyledons</taxon>
        <taxon>Gunneridae</taxon>
        <taxon>Pentapetalae</taxon>
        <taxon>rosids</taxon>
        <taxon>Vitales</taxon>
        <taxon>Vitaceae</taxon>
        <taxon>Viteae</taxon>
        <taxon>Vitis</taxon>
    </lineage>
</organism>
<reference evidence="3" key="1">
    <citation type="journal article" date="2007" name="PLoS ONE">
        <title>The first genome sequence of an elite grapevine cultivar (Pinot noir Vitis vinifera L.): coping with a highly heterozygous genome.</title>
        <authorList>
            <person name="Velasco R."/>
            <person name="Zharkikh A."/>
            <person name="Troggio M."/>
            <person name="Cartwright D.A."/>
            <person name="Cestaro A."/>
            <person name="Pruss D."/>
            <person name="Pindo M."/>
            <person name="FitzGerald L.M."/>
            <person name="Vezzulli S."/>
            <person name="Reid J."/>
            <person name="Malacarne G."/>
            <person name="Iliev D."/>
            <person name="Coppola G."/>
            <person name="Wardell B."/>
            <person name="Micheletti D."/>
            <person name="Macalma T."/>
            <person name="Facci M."/>
            <person name="Mitchell J.T."/>
            <person name="Perazzolli M."/>
            <person name="Eldredge G."/>
            <person name="Gatto P."/>
            <person name="Oyzerski R."/>
            <person name="Moretto M."/>
            <person name="Gutin N."/>
            <person name="Stefanini M."/>
            <person name="Chen Y."/>
            <person name="Segala C."/>
            <person name="Davenport C."/>
            <person name="Dematte L."/>
            <person name="Mraz A."/>
            <person name="Battilana J."/>
            <person name="Stormo K."/>
            <person name="Costa F."/>
            <person name="Tao Q."/>
            <person name="Si-Ammour A."/>
            <person name="Harkins T."/>
            <person name="Lackey A."/>
            <person name="Perbost C."/>
            <person name="Taillon B."/>
            <person name="Stella A."/>
            <person name="Solovyev V."/>
            <person name="Fawcett J.A."/>
            <person name="Sterck L."/>
            <person name="Vandepoele K."/>
            <person name="Grando S.M."/>
            <person name="Toppo S."/>
            <person name="Moser C."/>
            <person name="Lanchbury J."/>
            <person name="Bogden R."/>
            <person name="Skolnick M."/>
            <person name="Sgaramella V."/>
            <person name="Bhatnagar S.K."/>
            <person name="Fontana P."/>
            <person name="Gutin A."/>
            <person name="Van de Peer Y."/>
            <person name="Salamini F."/>
            <person name="Viola R."/>
        </authorList>
    </citation>
    <scope>NUCLEOTIDE SEQUENCE</scope>
</reference>
<proteinExistence type="predicted"/>